<evidence type="ECO:0000259" key="3">
    <source>
        <dbReference type="Pfam" id="PF16344"/>
    </source>
</evidence>
<dbReference type="Gene3D" id="2.60.120.1440">
    <property type="match status" value="1"/>
</dbReference>
<dbReference type="EMBL" id="JAAFZH010000021">
    <property type="protein sequence ID" value="NDU98867.1"/>
    <property type="molecule type" value="Genomic_DNA"/>
</dbReference>
<dbReference type="Gene3D" id="3.55.50.30">
    <property type="match status" value="1"/>
</dbReference>
<evidence type="ECO:0000313" key="4">
    <source>
        <dbReference type="EMBL" id="NDU98867.1"/>
    </source>
</evidence>
<evidence type="ECO:0000259" key="2">
    <source>
        <dbReference type="Pfam" id="PF04773"/>
    </source>
</evidence>
<gene>
    <name evidence="4" type="ORF">GK108_28565</name>
</gene>
<feature type="transmembrane region" description="Helical" evidence="1">
    <location>
        <begin position="112"/>
        <end position="130"/>
    </location>
</feature>
<evidence type="ECO:0000313" key="5">
    <source>
        <dbReference type="Proteomes" id="UP000474175"/>
    </source>
</evidence>
<organism evidence="4 5">
    <name type="scientific">Spirosoma terrae</name>
    <dbReference type="NCBI Taxonomy" id="1968276"/>
    <lineage>
        <taxon>Bacteria</taxon>
        <taxon>Pseudomonadati</taxon>
        <taxon>Bacteroidota</taxon>
        <taxon>Cytophagia</taxon>
        <taxon>Cytophagales</taxon>
        <taxon>Cytophagaceae</taxon>
        <taxon>Spirosoma</taxon>
    </lineage>
</organism>
<dbReference type="InterPro" id="IPR012373">
    <property type="entry name" value="Ferrdict_sens_TM"/>
</dbReference>
<dbReference type="PIRSF" id="PIRSF018266">
    <property type="entry name" value="FecR"/>
    <property type="match status" value="1"/>
</dbReference>
<feature type="domain" description="Protein FecR C-terminal" evidence="3">
    <location>
        <begin position="303"/>
        <end position="370"/>
    </location>
</feature>
<name>A0A6L9LGP4_9BACT</name>
<evidence type="ECO:0000256" key="1">
    <source>
        <dbReference type="SAM" id="Phobius"/>
    </source>
</evidence>
<keyword evidence="5" id="KW-1185">Reference proteome</keyword>
<dbReference type="PANTHER" id="PTHR30273">
    <property type="entry name" value="PERIPLASMIC SIGNAL SENSOR AND SIGMA FACTOR ACTIVATOR FECR-RELATED"/>
    <property type="match status" value="1"/>
</dbReference>
<dbReference type="Pfam" id="PF04773">
    <property type="entry name" value="FecR"/>
    <property type="match status" value="1"/>
</dbReference>
<protein>
    <submittedName>
        <fullName evidence="4">DUF4974 domain-containing protein</fullName>
    </submittedName>
</protein>
<dbReference type="Pfam" id="PF16344">
    <property type="entry name" value="FecR_C"/>
    <property type="match status" value="1"/>
</dbReference>
<dbReference type="Proteomes" id="UP000474175">
    <property type="component" value="Unassembled WGS sequence"/>
</dbReference>
<comment type="caution">
    <text evidence="4">The sequence shown here is derived from an EMBL/GenBank/DDBJ whole genome shotgun (WGS) entry which is preliminary data.</text>
</comment>
<sequence>MNPYADYCLEDFVLDARFQRWVRYQEADEVAFWHQYGQQNPQQEFDIQHAQALLRSVYQRYESRLSDSEIHSEIQKLISKARVSKETPIGLLSDQEESSEVKVIPIGGRLTWLIRAAVVILLLGVGWWLWTIQKPASVYEQRIAGQTLLERKNQTKVKQIVRLADGSRVILNPDARISYPAQFAADRRQIYLSGTAFFEVTKDTKRPFVVYANELMTKVLGTSFLIQAADGATKTTVEVKEGRVSVSETTDKQIRQRGASRELNGLIVTTNQKVIFERDQDRLVKTLRDNPEIVASADKSVPFQFTNTPVSDVLTDLKRAYQVDILFDKDVLSHCPLTATLTDQSLYEKLSVICEAIGARYEILDGQIIVDSKGCN</sequence>
<keyword evidence="1" id="KW-0812">Transmembrane</keyword>
<dbReference type="InterPro" id="IPR032508">
    <property type="entry name" value="FecR_C"/>
</dbReference>
<dbReference type="GO" id="GO:0016989">
    <property type="term" value="F:sigma factor antagonist activity"/>
    <property type="evidence" value="ECO:0007669"/>
    <property type="project" value="TreeGrafter"/>
</dbReference>
<keyword evidence="1" id="KW-1133">Transmembrane helix</keyword>
<dbReference type="InterPro" id="IPR006860">
    <property type="entry name" value="FecR"/>
</dbReference>
<feature type="domain" description="FecR protein" evidence="2">
    <location>
        <begin position="158"/>
        <end position="244"/>
    </location>
</feature>
<reference evidence="4 5" key="1">
    <citation type="submission" date="2020-02" db="EMBL/GenBank/DDBJ databases">
        <title>Draft genome sequence of two Spirosoma agri KCTC 52727 and Spirosoma terrae KCTC 52035.</title>
        <authorList>
            <person name="Rojas J."/>
            <person name="Ambika Manirajan B."/>
            <person name="Suarez C."/>
            <person name="Ratering S."/>
            <person name="Schnell S."/>
        </authorList>
    </citation>
    <scope>NUCLEOTIDE SEQUENCE [LARGE SCALE GENOMIC DNA]</scope>
    <source>
        <strain evidence="4 5">KCTC 52035</strain>
    </source>
</reference>
<dbReference type="RefSeq" id="WP_163955000.1">
    <property type="nucleotide sequence ID" value="NZ_JAAFZH010000021.1"/>
</dbReference>
<proteinExistence type="predicted"/>
<accession>A0A6L9LGP4</accession>
<keyword evidence="1" id="KW-0472">Membrane</keyword>
<dbReference type="PANTHER" id="PTHR30273:SF2">
    <property type="entry name" value="PROTEIN FECR"/>
    <property type="match status" value="1"/>
</dbReference>
<dbReference type="AlphaFoldDB" id="A0A6L9LGP4"/>